<sequence>MIANTSQVGSIHMTAIHKMDSHLGPVYRFQGISVPKQLNINSYTFSILRERAQKLNSSKFLDQFNDKNVNEFDNKSHDEENLNKSFN</sequence>
<dbReference type="EMBL" id="OC918630">
    <property type="protein sequence ID" value="CAD7649764.1"/>
    <property type="molecule type" value="Genomic_DNA"/>
</dbReference>
<dbReference type="AlphaFoldDB" id="A0A7R9QKT4"/>
<accession>A0A7R9QKT4</accession>
<dbReference type="Proteomes" id="UP000728032">
    <property type="component" value="Unassembled WGS sequence"/>
</dbReference>
<protein>
    <submittedName>
        <fullName evidence="1">Uncharacterized protein</fullName>
    </submittedName>
</protein>
<organism evidence="1">
    <name type="scientific">Oppiella nova</name>
    <dbReference type="NCBI Taxonomy" id="334625"/>
    <lineage>
        <taxon>Eukaryota</taxon>
        <taxon>Metazoa</taxon>
        <taxon>Ecdysozoa</taxon>
        <taxon>Arthropoda</taxon>
        <taxon>Chelicerata</taxon>
        <taxon>Arachnida</taxon>
        <taxon>Acari</taxon>
        <taxon>Acariformes</taxon>
        <taxon>Sarcoptiformes</taxon>
        <taxon>Oribatida</taxon>
        <taxon>Brachypylina</taxon>
        <taxon>Oppioidea</taxon>
        <taxon>Oppiidae</taxon>
        <taxon>Oppiella</taxon>
    </lineage>
</organism>
<reference evidence="1" key="1">
    <citation type="submission" date="2020-11" db="EMBL/GenBank/DDBJ databases">
        <authorList>
            <person name="Tran Van P."/>
        </authorList>
    </citation>
    <scope>NUCLEOTIDE SEQUENCE</scope>
</reference>
<dbReference type="EMBL" id="CAJPVJ010003805">
    <property type="protein sequence ID" value="CAG2167959.1"/>
    <property type="molecule type" value="Genomic_DNA"/>
</dbReference>
<dbReference type="OrthoDB" id="5870821at2759"/>
<evidence type="ECO:0000313" key="2">
    <source>
        <dbReference type="Proteomes" id="UP000728032"/>
    </source>
</evidence>
<gene>
    <name evidence="1" type="ORF">ONB1V03_LOCUS7453</name>
</gene>
<name>A0A7R9QKT4_9ACAR</name>
<proteinExistence type="predicted"/>
<evidence type="ECO:0000313" key="1">
    <source>
        <dbReference type="EMBL" id="CAD7649764.1"/>
    </source>
</evidence>
<keyword evidence="2" id="KW-1185">Reference proteome</keyword>